<reference evidence="2" key="2">
    <citation type="journal article" date="2008" name="Nucleic Acids Res.">
        <title>The rice annotation project database (RAP-DB): 2008 update.</title>
        <authorList>
            <consortium name="The rice annotation project (RAP)"/>
        </authorList>
    </citation>
    <scope>GENOME REANNOTATION</scope>
    <source>
        <strain evidence="2">cv. Nipponbare</strain>
    </source>
</reference>
<evidence type="ECO:0000313" key="2">
    <source>
        <dbReference type="Proteomes" id="UP000000763"/>
    </source>
</evidence>
<accession>Q6ATK4</accession>
<evidence type="ECO:0000313" key="1">
    <source>
        <dbReference type="EMBL" id="AAT85116.1"/>
    </source>
</evidence>
<proteinExistence type="predicted"/>
<name>Q6ATK4_ORYSJ</name>
<gene>
    <name evidence="1" type="primary">OSJNBa0015G13.10</name>
</gene>
<dbReference type="EMBL" id="AC135920">
    <property type="protein sequence ID" value="AAT85116.1"/>
    <property type="molecule type" value="Genomic_DNA"/>
</dbReference>
<organism evidence="1 2">
    <name type="scientific">Oryza sativa subsp. japonica</name>
    <name type="common">Rice</name>
    <dbReference type="NCBI Taxonomy" id="39947"/>
    <lineage>
        <taxon>Eukaryota</taxon>
        <taxon>Viridiplantae</taxon>
        <taxon>Streptophyta</taxon>
        <taxon>Embryophyta</taxon>
        <taxon>Tracheophyta</taxon>
        <taxon>Spermatophyta</taxon>
        <taxon>Magnoliopsida</taxon>
        <taxon>Liliopsida</taxon>
        <taxon>Poales</taxon>
        <taxon>Poaceae</taxon>
        <taxon>BOP clade</taxon>
        <taxon>Oryzoideae</taxon>
        <taxon>Oryzeae</taxon>
        <taxon>Oryzinae</taxon>
        <taxon>Oryza</taxon>
        <taxon>Oryza sativa</taxon>
    </lineage>
</organism>
<sequence>MFELNMPGLFRL</sequence>
<reference evidence="2" key="1">
    <citation type="journal article" date="2005" name="Nature">
        <title>The map-based sequence of the rice genome.</title>
        <authorList>
            <consortium name="International rice genome sequencing project (IRGSP)"/>
            <person name="Matsumoto T."/>
            <person name="Wu J."/>
            <person name="Kanamori H."/>
            <person name="Katayose Y."/>
            <person name="Fujisawa M."/>
            <person name="Namiki N."/>
            <person name="Mizuno H."/>
            <person name="Yamamoto K."/>
            <person name="Antonio B.A."/>
            <person name="Baba T."/>
            <person name="Sakata K."/>
            <person name="Nagamura Y."/>
            <person name="Aoki H."/>
            <person name="Arikawa K."/>
            <person name="Arita K."/>
            <person name="Bito T."/>
            <person name="Chiden Y."/>
            <person name="Fujitsuka N."/>
            <person name="Fukunaka R."/>
            <person name="Hamada M."/>
            <person name="Harada C."/>
            <person name="Hayashi A."/>
            <person name="Hijishita S."/>
            <person name="Honda M."/>
            <person name="Hosokawa S."/>
            <person name="Ichikawa Y."/>
            <person name="Idonuma A."/>
            <person name="Iijima M."/>
            <person name="Ikeda M."/>
            <person name="Ikeno M."/>
            <person name="Ito K."/>
            <person name="Ito S."/>
            <person name="Ito T."/>
            <person name="Ito Y."/>
            <person name="Ito Y."/>
            <person name="Iwabuchi A."/>
            <person name="Kamiya K."/>
            <person name="Karasawa W."/>
            <person name="Kurita K."/>
            <person name="Katagiri S."/>
            <person name="Kikuta A."/>
            <person name="Kobayashi H."/>
            <person name="Kobayashi N."/>
            <person name="Machita K."/>
            <person name="Maehara T."/>
            <person name="Masukawa M."/>
            <person name="Mizubayashi T."/>
            <person name="Mukai Y."/>
            <person name="Nagasaki H."/>
            <person name="Nagata Y."/>
            <person name="Naito S."/>
            <person name="Nakashima M."/>
            <person name="Nakama Y."/>
            <person name="Nakamichi Y."/>
            <person name="Nakamura M."/>
            <person name="Meguro A."/>
            <person name="Negishi M."/>
            <person name="Ohta I."/>
            <person name="Ohta T."/>
            <person name="Okamoto M."/>
            <person name="Ono N."/>
            <person name="Saji S."/>
            <person name="Sakaguchi M."/>
            <person name="Sakai K."/>
            <person name="Shibata M."/>
            <person name="Shimokawa T."/>
            <person name="Song J."/>
            <person name="Takazaki Y."/>
            <person name="Terasawa K."/>
            <person name="Tsugane M."/>
            <person name="Tsuji K."/>
            <person name="Ueda S."/>
            <person name="Waki K."/>
            <person name="Yamagata H."/>
            <person name="Yamamoto M."/>
            <person name="Yamamoto S."/>
            <person name="Yamane H."/>
            <person name="Yoshiki S."/>
            <person name="Yoshihara R."/>
            <person name="Yukawa K."/>
            <person name="Zhong H."/>
            <person name="Yano M."/>
            <person name="Yuan Q."/>
            <person name="Ouyang S."/>
            <person name="Liu J."/>
            <person name="Jones K.M."/>
            <person name="Gansberger K."/>
            <person name="Moffat K."/>
            <person name="Hill J."/>
            <person name="Bera J."/>
            <person name="Fadrosh D."/>
            <person name="Jin S."/>
            <person name="Johri S."/>
            <person name="Kim M."/>
            <person name="Overton L."/>
            <person name="Reardon M."/>
            <person name="Tsitrin T."/>
            <person name="Vuong H."/>
            <person name="Weaver B."/>
            <person name="Ciecko A."/>
            <person name="Tallon L."/>
            <person name="Jackson J."/>
            <person name="Pai G."/>
            <person name="Aken S.V."/>
            <person name="Utterback T."/>
            <person name="Reidmuller S."/>
            <person name="Feldblyum T."/>
            <person name="Hsiao J."/>
            <person name="Zismann V."/>
            <person name="Iobst S."/>
            <person name="de Vazeille A.R."/>
            <person name="Buell C.R."/>
            <person name="Ying K."/>
            <person name="Li Y."/>
            <person name="Lu T."/>
            <person name="Huang Y."/>
            <person name="Zhao Q."/>
            <person name="Feng Q."/>
            <person name="Zhang L."/>
            <person name="Zhu J."/>
            <person name="Weng Q."/>
            <person name="Mu J."/>
            <person name="Lu Y."/>
            <person name="Fan D."/>
            <person name="Liu Y."/>
            <person name="Guan J."/>
            <person name="Zhang Y."/>
            <person name="Yu S."/>
            <person name="Liu X."/>
            <person name="Zhang Y."/>
            <person name="Hong G."/>
            <person name="Han B."/>
            <person name="Choisne N."/>
            <person name="Demange N."/>
            <person name="Orjeda G."/>
            <person name="Samain S."/>
            <person name="Cattolico L."/>
            <person name="Pelletier E."/>
            <person name="Couloux A."/>
            <person name="Segurens B."/>
            <person name="Wincker P."/>
            <person name="D'Hont A."/>
            <person name="Scarpelli C."/>
            <person name="Weissenbach J."/>
            <person name="Salanoubat M."/>
            <person name="Quetier F."/>
            <person name="Yu Y."/>
            <person name="Kim H.R."/>
            <person name="Rambo T."/>
            <person name="Currie J."/>
            <person name="Collura K."/>
            <person name="Luo M."/>
            <person name="Yang T."/>
            <person name="Ammiraju J.S.S."/>
            <person name="Engler F."/>
            <person name="Soderlund C."/>
            <person name="Wing R.A."/>
            <person name="Palmer L.E."/>
            <person name="de la Bastide M."/>
            <person name="Spiegel L."/>
            <person name="Nascimento L."/>
            <person name="Zutavern T."/>
            <person name="O'Shaughnessy A."/>
            <person name="Dike S."/>
            <person name="Dedhia N."/>
            <person name="Preston R."/>
            <person name="Balija V."/>
            <person name="McCombie W.R."/>
            <person name="Chow T."/>
            <person name="Chen H."/>
            <person name="Chung M."/>
            <person name="Chen C."/>
            <person name="Shaw J."/>
            <person name="Wu H."/>
            <person name="Hsiao K."/>
            <person name="Chao Y."/>
            <person name="Chu M."/>
            <person name="Cheng C."/>
            <person name="Hour A."/>
            <person name="Lee P."/>
            <person name="Lin S."/>
            <person name="Lin Y."/>
            <person name="Liou J."/>
            <person name="Liu S."/>
            <person name="Hsing Y."/>
            <person name="Raghuvanshi S."/>
            <person name="Mohanty A."/>
            <person name="Bharti A.K."/>
            <person name="Gaur A."/>
            <person name="Gupta V."/>
            <person name="Kumar D."/>
            <person name="Ravi V."/>
            <person name="Vij S."/>
            <person name="Kapur A."/>
            <person name="Khurana P."/>
            <person name="Khurana P."/>
            <person name="Khurana J.P."/>
            <person name="Tyagi A.K."/>
            <person name="Gaikwad K."/>
            <person name="Singh A."/>
            <person name="Dalal V."/>
            <person name="Srivastava S."/>
            <person name="Dixit A."/>
            <person name="Pal A.K."/>
            <person name="Ghazi I.A."/>
            <person name="Yadav M."/>
            <person name="Pandit A."/>
            <person name="Bhargava A."/>
            <person name="Sureshbabu K."/>
            <person name="Batra K."/>
            <person name="Sharma T.R."/>
            <person name="Mohapatra T."/>
            <person name="Singh N.K."/>
            <person name="Messing J."/>
            <person name="Nelson A.B."/>
            <person name="Fuks G."/>
            <person name="Kavchok S."/>
            <person name="Keizer G."/>
            <person name="Linton E."/>
            <person name="Llaca V."/>
            <person name="Song R."/>
            <person name="Tanyolac B."/>
            <person name="Young S."/>
            <person name="Ho-Il K."/>
            <person name="Hahn J.H."/>
            <person name="Sangsakoo G."/>
            <person name="Vanavichit A."/>
            <person name="de Mattos Luiz.A.T."/>
            <person name="Zimmer P.D."/>
            <person name="Malone G."/>
            <person name="Dellagostin O."/>
            <person name="de Oliveira A.C."/>
            <person name="Bevan M."/>
            <person name="Bancroft I."/>
            <person name="Minx P."/>
            <person name="Cordum H."/>
            <person name="Wilson R."/>
            <person name="Cheng Z."/>
            <person name="Jin W."/>
            <person name="Jiang J."/>
            <person name="Leong S.A."/>
            <person name="Iwama H."/>
            <person name="Gojobori T."/>
            <person name="Itoh T."/>
            <person name="Niimura Y."/>
            <person name="Fujii Y."/>
            <person name="Habara T."/>
            <person name="Sakai H."/>
            <person name="Sato Y."/>
            <person name="Wilson G."/>
            <person name="Kumar K."/>
            <person name="McCouch S."/>
            <person name="Juretic N."/>
            <person name="Hoen D."/>
            <person name="Wright S."/>
            <person name="Bruskiewich R."/>
            <person name="Bureau T."/>
            <person name="Miyao A."/>
            <person name="Hirochika H."/>
            <person name="Nishikawa T."/>
            <person name="Kadowaki K."/>
            <person name="Sugiura M."/>
            <person name="Burr B."/>
            <person name="Sasaki T."/>
        </authorList>
    </citation>
    <scope>NUCLEOTIDE SEQUENCE [LARGE SCALE GENOMIC DNA]</scope>
    <source>
        <strain evidence="2">cv. Nipponbare</strain>
    </source>
</reference>
<dbReference type="Proteomes" id="UP000000763">
    <property type="component" value="Chromosome 5"/>
</dbReference>
<protein>
    <submittedName>
        <fullName evidence="1">Uncharacterized protein</fullName>
    </submittedName>
</protein>